<feature type="transmembrane region" description="Helical" evidence="5">
    <location>
        <begin position="418"/>
        <end position="439"/>
    </location>
</feature>
<gene>
    <name evidence="7" type="ORF">NEZAVI_LOCUS2023</name>
</gene>
<dbReference type="PANTHER" id="PTHR48021">
    <property type="match status" value="1"/>
</dbReference>
<evidence type="ECO:0000256" key="5">
    <source>
        <dbReference type="SAM" id="Phobius"/>
    </source>
</evidence>
<dbReference type="InterPro" id="IPR005828">
    <property type="entry name" value="MFS_sugar_transport-like"/>
</dbReference>
<name>A0A9P0E389_NEZVI</name>
<dbReference type="PROSITE" id="PS00217">
    <property type="entry name" value="SUGAR_TRANSPORT_2"/>
    <property type="match status" value="1"/>
</dbReference>
<keyword evidence="8" id="KW-1185">Reference proteome</keyword>
<dbReference type="InterPro" id="IPR020846">
    <property type="entry name" value="MFS_dom"/>
</dbReference>
<dbReference type="GO" id="GO:0022857">
    <property type="term" value="F:transmembrane transporter activity"/>
    <property type="evidence" value="ECO:0007669"/>
    <property type="project" value="InterPro"/>
</dbReference>
<feature type="transmembrane region" description="Helical" evidence="5">
    <location>
        <begin position="282"/>
        <end position="301"/>
    </location>
</feature>
<keyword evidence="3 5" id="KW-1133">Transmembrane helix</keyword>
<protein>
    <recommendedName>
        <fullName evidence="6">Major facilitator superfamily (MFS) profile domain-containing protein</fullName>
    </recommendedName>
</protein>
<evidence type="ECO:0000256" key="3">
    <source>
        <dbReference type="ARBA" id="ARBA00022989"/>
    </source>
</evidence>
<feature type="transmembrane region" description="Helical" evidence="5">
    <location>
        <begin position="68"/>
        <end position="89"/>
    </location>
</feature>
<feature type="domain" description="Major facilitator superfamily (MFS) profile" evidence="6">
    <location>
        <begin position="1"/>
        <end position="473"/>
    </location>
</feature>
<keyword evidence="2 5" id="KW-0812">Transmembrane</keyword>
<accession>A0A9P0E389</accession>
<sequence length="488" mass="55009">MPRDFKNFLEILQKGTKIASLVFIWQPVGSITSVPMSGLGRKRSMFYLQIPLFIAWILPFFAETVWELYIAASIMGLGIGFMQAPIATYIGEVTLPQYRGLLACIAYCFLTLGSVCVYAIDVIVGNWRYTALYCAVMPPLTAILLYIIPESPIWLVSQGRYAEAKKALSWLRGWVAESEVEQEFKTMLIHNSPKFAALVDNEIPSVSGGFEMDSNEQVKNETYKELKDEQSNVTQTDVDTGLEITKPKKTEDEKEKDTNWSGNKKEEEPFIRFIGRPEMYRPLLLSAVYLYLSNGIGVAAFRPYLVLIFRDFRIEFIDEYIATIAVTTIGLVGNIASVVLMPLIGKRRLTIIAIISCAVGCFGIGIYKVIDDYQPIPPNMTWLAIAFMIAIFFATNLAVGHMPWVLMSEIFPLRGRTLATGVVAGFGNFVQFLGTKLFITYVDEMYLSGTFFMYGATFMVGLIYLYFFLIETEGRSLDDIVTMFRGKQ</sequence>
<feature type="transmembrane region" description="Helical" evidence="5">
    <location>
        <begin position="351"/>
        <end position="370"/>
    </location>
</feature>
<feature type="transmembrane region" description="Helical" evidence="5">
    <location>
        <begin position="45"/>
        <end position="62"/>
    </location>
</feature>
<feature type="transmembrane region" description="Helical" evidence="5">
    <location>
        <begin position="101"/>
        <end position="124"/>
    </location>
</feature>
<reference evidence="7" key="1">
    <citation type="submission" date="2022-01" db="EMBL/GenBank/DDBJ databases">
        <authorList>
            <person name="King R."/>
        </authorList>
    </citation>
    <scope>NUCLEOTIDE SEQUENCE</scope>
</reference>
<dbReference type="InterPro" id="IPR050549">
    <property type="entry name" value="MFS_Trehalose_Transporter"/>
</dbReference>
<dbReference type="OrthoDB" id="6133115at2759"/>
<dbReference type="PANTHER" id="PTHR48021:SF39">
    <property type="entry name" value="MAJOR FACILITATOR SUPERFAMILY (MFS) PROFILE DOMAIN-CONTAINING PROTEIN"/>
    <property type="match status" value="1"/>
</dbReference>
<dbReference type="EMBL" id="OV725077">
    <property type="protein sequence ID" value="CAH1390911.1"/>
    <property type="molecule type" value="Genomic_DNA"/>
</dbReference>
<dbReference type="Pfam" id="PF00083">
    <property type="entry name" value="Sugar_tr"/>
    <property type="match status" value="2"/>
</dbReference>
<feature type="transmembrane region" description="Helical" evidence="5">
    <location>
        <begin position="382"/>
        <end position="406"/>
    </location>
</feature>
<organism evidence="7 8">
    <name type="scientific">Nezara viridula</name>
    <name type="common">Southern green stink bug</name>
    <name type="synonym">Cimex viridulus</name>
    <dbReference type="NCBI Taxonomy" id="85310"/>
    <lineage>
        <taxon>Eukaryota</taxon>
        <taxon>Metazoa</taxon>
        <taxon>Ecdysozoa</taxon>
        <taxon>Arthropoda</taxon>
        <taxon>Hexapoda</taxon>
        <taxon>Insecta</taxon>
        <taxon>Pterygota</taxon>
        <taxon>Neoptera</taxon>
        <taxon>Paraneoptera</taxon>
        <taxon>Hemiptera</taxon>
        <taxon>Heteroptera</taxon>
        <taxon>Panheteroptera</taxon>
        <taxon>Pentatomomorpha</taxon>
        <taxon>Pentatomoidea</taxon>
        <taxon>Pentatomidae</taxon>
        <taxon>Pentatominae</taxon>
        <taxon>Nezara</taxon>
    </lineage>
</organism>
<proteinExistence type="predicted"/>
<dbReference type="InterPro" id="IPR036259">
    <property type="entry name" value="MFS_trans_sf"/>
</dbReference>
<dbReference type="SUPFAM" id="SSF103473">
    <property type="entry name" value="MFS general substrate transporter"/>
    <property type="match status" value="1"/>
</dbReference>
<feature type="transmembrane region" description="Helical" evidence="5">
    <location>
        <begin position="451"/>
        <end position="470"/>
    </location>
</feature>
<evidence type="ECO:0000256" key="1">
    <source>
        <dbReference type="ARBA" id="ARBA00004141"/>
    </source>
</evidence>
<dbReference type="InterPro" id="IPR005829">
    <property type="entry name" value="Sugar_transporter_CS"/>
</dbReference>
<evidence type="ECO:0000313" key="8">
    <source>
        <dbReference type="Proteomes" id="UP001152798"/>
    </source>
</evidence>
<dbReference type="Gene3D" id="1.20.1250.20">
    <property type="entry name" value="MFS general substrate transporter like domains"/>
    <property type="match status" value="2"/>
</dbReference>
<feature type="transmembrane region" description="Helical" evidence="5">
    <location>
        <begin position="321"/>
        <end position="344"/>
    </location>
</feature>
<dbReference type="PROSITE" id="PS50850">
    <property type="entry name" value="MFS"/>
    <property type="match status" value="1"/>
</dbReference>
<feature type="transmembrane region" description="Helical" evidence="5">
    <location>
        <begin position="130"/>
        <end position="148"/>
    </location>
</feature>
<evidence type="ECO:0000256" key="2">
    <source>
        <dbReference type="ARBA" id="ARBA00022692"/>
    </source>
</evidence>
<keyword evidence="4 5" id="KW-0472">Membrane</keyword>
<dbReference type="AlphaFoldDB" id="A0A9P0E389"/>
<dbReference type="GO" id="GO:0016020">
    <property type="term" value="C:membrane"/>
    <property type="evidence" value="ECO:0007669"/>
    <property type="project" value="UniProtKB-SubCell"/>
</dbReference>
<evidence type="ECO:0000256" key="4">
    <source>
        <dbReference type="ARBA" id="ARBA00023136"/>
    </source>
</evidence>
<comment type="subcellular location">
    <subcellularLocation>
        <location evidence="1">Membrane</location>
        <topology evidence="1">Multi-pass membrane protein</topology>
    </subcellularLocation>
</comment>
<evidence type="ECO:0000259" key="6">
    <source>
        <dbReference type="PROSITE" id="PS50850"/>
    </source>
</evidence>
<dbReference type="Proteomes" id="UP001152798">
    <property type="component" value="Chromosome 1"/>
</dbReference>
<evidence type="ECO:0000313" key="7">
    <source>
        <dbReference type="EMBL" id="CAH1390911.1"/>
    </source>
</evidence>